<keyword evidence="3" id="KW-0813">Transport</keyword>
<keyword evidence="9" id="KW-1133">Transmembrane helix</keyword>
<dbReference type="Gene3D" id="2.40.30.170">
    <property type="match status" value="1"/>
</dbReference>
<gene>
    <name evidence="14" type="ORF">SAMN05421848_2898</name>
</gene>
<feature type="transmembrane region" description="Helical" evidence="9">
    <location>
        <begin position="15"/>
        <end position="33"/>
    </location>
</feature>
<sequence>MSHPSSTHRVSIKRVLLWTLLLIAVLVIAWWFFLRESPESEGGGAQSGAMPRPAVAAVAARTGDFPVTLSALGTVRSLSSIAIRPRVEGELVSVDFEEGQRIEKNQVLARIDDRTYQAQLAQANAELTQNQAQLATAREDLKRYENLSRANNVSRQDLETQRQLVRQYEGAVEASRASVQDARVQLDYTTVRAPAGGIIGLRNVDPGNIVSTGDDDPIATLTALDPISVVFSLPGQYLSRVRSSMVQGRMTVSVMNDDAAGTIAKGELTSIDSAINTDTGTVRLRARLDNDNEQLYPNAFVNVELILTTLDDVIIVPETAIQNSESGNHVYVVDDSNTVHQRRISVGASDDLHAVIESGLDAGEHVVVDGVDRLRDGARVNVVSNSLPGETDAGDSTPPAGETTNEGQIKASDDAPEGESDRSS</sequence>
<evidence type="ECO:0000256" key="4">
    <source>
        <dbReference type="ARBA" id="ARBA00022475"/>
    </source>
</evidence>
<dbReference type="GO" id="GO:1990281">
    <property type="term" value="C:efflux pump complex"/>
    <property type="evidence" value="ECO:0007669"/>
    <property type="project" value="TreeGrafter"/>
</dbReference>
<dbReference type="InterPro" id="IPR058625">
    <property type="entry name" value="MdtA-like_BSH"/>
</dbReference>
<dbReference type="InterPro" id="IPR058624">
    <property type="entry name" value="MdtA-like_HH"/>
</dbReference>
<reference evidence="15" key="1">
    <citation type="submission" date="2016-10" db="EMBL/GenBank/DDBJ databases">
        <authorList>
            <person name="Varghese N."/>
            <person name="Submissions S."/>
        </authorList>
    </citation>
    <scope>NUCLEOTIDE SEQUENCE [LARGE SCALE GENOMIC DNA]</scope>
    <source>
        <strain evidence="15">DSM 23439</strain>
    </source>
</reference>
<proteinExistence type="inferred from homology"/>
<comment type="subcellular location">
    <subcellularLocation>
        <location evidence="1">Cell membrane</location>
    </subcellularLocation>
</comment>
<keyword evidence="9" id="KW-0812">Transmembrane</keyword>
<dbReference type="Proteomes" id="UP000199046">
    <property type="component" value="Unassembled WGS sequence"/>
</dbReference>
<dbReference type="AlphaFoldDB" id="A0A1I1MAW4"/>
<dbReference type="PANTHER" id="PTHR30469">
    <property type="entry name" value="MULTIDRUG RESISTANCE PROTEIN MDTA"/>
    <property type="match status" value="1"/>
</dbReference>
<dbReference type="InterPro" id="IPR058626">
    <property type="entry name" value="MdtA-like_b-barrel"/>
</dbReference>
<dbReference type="Gene3D" id="2.40.50.100">
    <property type="match status" value="1"/>
</dbReference>
<feature type="domain" description="Multidrug resistance protein MdtA-like alpha-helical hairpin" evidence="10">
    <location>
        <begin position="119"/>
        <end position="189"/>
    </location>
</feature>
<dbReference type="STRING" id="402385.SAMN05421848_2898"/>
<feature type="domain" description="Multidrug resistance protein MdtA-like barrel-sandwich hybrid" evidence="11">
    <location>
        <begin position="81"/>
        <end position="221"/>
    </location>
</feature>
<organism evidence="14 15">
    <name type="scientific">Kushneria avicenniae</name>
    <dbReference type="NCBI Taxonomy" id="402385"/>
    <lineage>
        <taxon>Bacteria</taxon>
        <taxon>Pseudomonadati</taxon>
        <taxon>Pseudomonadota</taxon>
        <taxon>Gammaproteobacteria</taxon>
        <taxon>Oceanospirillales</taxon>
        <taxon>Halomonadaceae</taxon>
        <taxon>Kushneria</taxon>
    </lineage>
</organism>
<evidence type="ECO:0000256" key="2">
    <source>
        <dbReference type="ARBA" id="ARBA00009477"/>
    </source>
</evidence>
<evidence type="ECO:0000256" key="5">
    <source>
        <dbReference type="ARBA" id="ARBA00022519"/>
    </source>
</evidence>
<dbReference type="EMBL" id="FOLY01000006">
    <property type="protein sequence ID" value="SFC82531.1"/>
    <property type="molecule type" value="Genomic_DNA"/>
</dbReference>
<dbReference type="Pfam" id="PF25876">
    <property type="entry name" value="HH_MFP_RND"/>
    <property type="match status" value="1"/>
</dbReference>
<dbReference type="NCBIfam" id="TIGR01730">
    <property type="entry name" value="RND_mfp"/>
    <property type="match status" value="1"/>
</dbReference>
<dbReference type="InterPro" id="IPR006143">
    <property type="entry name" value="RND_pump_MFP"/>
</dbReference>
<keyword evidence="6 9" id="KW-0472">Membrane</keyword>
<feature type="coiled-coil region" evidence="7">
    <location>
        <begin position="120"/>
        <end position="147"/>
    </location>
</feature>
<evidence type="ECO:0000259" key="11">
    <source>
        <dbReference type="Pfam" id="PF25917"/>
    </source>
</evidence>
<evidence type="ECO:0000259" key="12">
    <source>
        <dbReference type="Pfam" id="PF25944"/>
    </source>
</evidence>
<dbReference type="SUPFAM" id="SSF111369">
    <property type="entry name" value="HlyD-like secretion proteins"/>
    <property type="match status" value="1"/>
</dbReference>
<comment type="similarity">
    <text evidence="2">Belongs to the membrane fusion protein (MFP) (TC 8.A.1) family.</text>
</comment>
<evidence type="ECO:0000256" key="3">
    <source>
        <dbReference type="ARBA" id="ARBA00022448"/>
    </source>
</evidence>
<dbReference type="GO" id="GO:0015562">
    <property type="term" value="F:efflux transmembrane transporter activity"/>
    <property type="evidence" value="ECO:0007669"/>
    <property type="project" value="TreeGrafter"/>
</dbReference>
<keyword evidence="5" id="KW-0997">Cell inner membrane</keyword>
<keyword evidence="15" id="KW-1185">Reference proteome</keyword>
<dbReference type="Pfam" id="PF25944">
    <property type="entry name" value="Beta-barrel_RND"/>
    <property type="match status" value="1"/>
</dbReference>
<keyword evidence="4" id="KW-1003">Cell membrane</keyword>
<dbReference type="RefSeq" id="WP_090135413.1">
    <property type="nucleotide sequence ID" value="NZ_FOLY01000006.1"/>
</dbReference>
<evidence type="ECO:0000256" key="9">
    <source>
        <dbReference type="SAM" id="Phobius"/>
    </source>
</evidence>
<feature type="domain" description="Multidrug resistance protein MdtA-like C-terminal permuted SH3" evidence="13">
    <location>
        <begin position="312"/>
        <end position="373"/>
    </location>
</feature>
<evidence type="ECO:0000256" key="8">
    <source>
        <dbReference type="SAM" id="MobiDB-lite"/>
    </source>
</evidence>
<feature type="region of interest" description="Disordered" evidence="8">
    <location>
        <begin position="383"/>
        <end position="424"/>
    </location>
</feature>
<dbReference type="PANTHER" id="PTHR30469:SF12">
    <property type="entry name" value="MULTIDRUG RESISTANCE PROTEIN MDTA"/>
    <property type="match status" value="1"/>
</dbReference>
<dbReference type="Pfam" id="PF25917">
    <property type="entry name" value="BSH_RND"/>
    <property type="match status" value="1"/>
</dbReference>
<keyword evidence="7" id="KW-0175">Coiled coil</keyword>
<evidence type="ECO:0000256" key="6">
    <source>
        <dbReference type="ARBA" id="ARBA00023136"/>
    </source>
</evidence>
<evidence type="ECO:0000259" key="10">
    <source>
        <dbReference type="Pfam" id="PF25876"/>
    </source>
</evidence>
<feature type="domain" description="Multidrug resistance protein MdtA-like beta-barrel" evidence="12">
    <location>
        <begin position="226"/>
        <end position="307"/>
    </location>
</feature>
<evidence type="ECO:0000313" key="14">
    <source>
        <dbReference type="EMBL" id="SFC82531.1"/>
    </source>
</evidence>
<dbReference type="Gene3D" id="1.10.287.470">
    <property type="entry name" value="Helix hairpin bin"/>
    <property type="match status" value="1"/>
</dbReference>
<dbReference type="Pfam" id="PF25967">
    <property type="entry name" value="RND-MFP_C"/>
    <property type="match status" value="1"/>
</dbReference>
<evidence type="ECO:0000313" key="15">
    <source>
        <dbReference type="Proteomes" id="UP000199046"/>
    </source>
</evidence>
<dbReference type="InterPro" id="IPR058627">
    <property type="entry name" value="MdtA-like_C"/>
</dbReference>
<dbReference type="OrthoDB" id="9783047at2"/>
<accession>A0A1I1MAW4</accession>
<name>A0A1I1MAW4_9GAMM</name>
<protein>
    <submittedName>
        <fullName evidence="14">Membrane fusion protein, multidrug efflux system</fullName>
    </submittedName>
</protein>
<evidence type="ECO:0000256" key="7">
    <source>
        <dbReference type="SAM" id="Coils"/>
    </source>
</evidence>
<dbReference type="Gene3D" id="2.40.420.20">
    <property type="match status" value="1"/>
</dbReference>
<evidence type="ECO:0000256" key="1">
    <source>
        <dbReference type="ARBA" id="ARBA00004236"/>
    </source>
</evidence>
<evidence type="ECO:0000259" key="13">
    <source>
        <dbReference type="Pfam" id="PF25967"/>
    </source>
</evidence>